<name>A0AAV7I339_COTGL</name>
<dbReference type="Proteomes" id="UP000826195">
    <property type="component" value="Unassembled WGS sequence"/>
</dbReference>
<reference evidence="1 2" key="1">
    <citation type="journal article" date="2021" name="J. Hered.">
        <title>A chromosome-level genome assembly of the parasitoid wasp, Cotesia glomerata (Hymenoptera: Braconidae).</title>
        <authorList>
            <person name="Pinto B.J."/>
            <person name="Weis J.J."/>
            <person name="Gamble T."/>
            <person name="Ode P.J."/>
            <person name="Paul R."/>
            <person name="Zaspel J.M."/>
        </authorList>
    </citation>
    <scope>NUCLEOTIDE SEQUENCE [LARGE SCALE GENOMIC DNA]</scope>
    <source>
        <strain evidence="1">CgM1</strain>
    </source>
</reference>
<accession>A0AAV7I339</accession>
<proteinExistence type="predicted"/>
<sequence length="136" mass="15652">MALNRLLDDHSKIAVERINVSVYQCIAVTVARVKAYRVRKQNVSPRNNCRGVSRLDDSFLHNVKHDNGGRTYTRLHTAYTTTDIRRRSQTLQLKFFGKNHRDGLHRYGVKEQVRMTRPKGGKTNRKAMQVKGSEAS</sequence>
<protein>
    <submittedName>
        <fullName evidence="1">Uncharacterized protein</fullName>
    </submittedName>
</protein>
<organism evidence="1 2">
    <name type="scientific">Cotesia glomerata</name>
    <name type="common">Lepidopteran parasitic wasp</name>
    <name type="synonym">Apanteles glomeratus</name>
    <dbReference type="NCBI Taxonomy" id="32391"/>
    <lineage>
        <taxon>Eukaryota</taxon>
        <taxon>Metazoa</taxon>
        <taxon>Ecdysozoa</taxon>
        <taxon>Arthropoda</taxon>
        <taxon>Hexapoda</taxon>
        <taxon>Insecta</taxon>
        <taxon>Pterygota</taxon>
        <taxon>Neoptera</taxon>
        <taxon>Endopterygota</taxon>
        <taxon>Hymenoptera</taxon>
        <taxon>Apocrita</taxon>
        <taxon>Ichneumonoidea</taxon>
        <taxon>Braconidae</taxon>
        <taxon>Microgastrinae</taxon>
        <taxon>Cotesia</taxon>
    </lineage>
</organism>
<comment type="caution">
    <text evidence="1">The sequence shown here is derived from an EMBL/GenBank/DDBJ whole genome shotgun (WGS) entry which is preliminary data.</text>
</comment>
<evidence type="ECO:0000313" key="2">
    <source>
        <dbReference type="Proteomes" id="UP000826195"/>
    </source>
</evidence>
<evidence type="ECO:0000313" key="1">
    <source>
        <dbReference type="EMBL" id="KAH0540440.1"/>
    </source>
</evidence>
<dbReference type="EMBL" id="JAHXZJ010002609">
    <property type="protein sequence ID" value="KAH0540440.1"/>
    <property type="molecule type" value="Genomic_DNA"/>
</dbReference>
<dbReference type="AlphaFoldDB" id="A0AAV7I339"/>
<gene>
    <name evidence="1" type="ORF">KQX54_017370</name>
</gene>
<keyword evidence="2" id="KW-1185">Reference proteome</keyword>